<dbReference type="Gene3D" id="1.20.5.190">
    <property type="match status" value="2"/>
</dbReference>
<feature type="coiled-coil region" evidence="8">
    <location>
        <begin position="984"/>
        <end position="1147"/>
    </location>
</feature>
<feature type="region of interest" description="Actin-binding" evidence="7">
    <location>
        <begin position="646"/>
        <end position="668"/>
    </location>
</feature>
<evidence type="ECO:0000256" key="5">
    <source>
        <dbReference type="ARBA" id="ARBA00023175"/>
    </source>
</evidence>
<dbReference type="PANTHER" id="PTHR13140:SF781">
    <property type="entry name" value="MYOSIN-15"/>
    <property type="match status" value="1"/>
</dbReference>
<organism evidence="12">
    <name type="scientific">Picocystis salinarum</name>
    <dbReference type="NCBI Taxonomy" id="88271"/>
    <lineage>
        <taxon>Eukaryota</taxon>
        <taxon>Viridiplantae</taxon>
        <taxon>Chlorophyta</taxon>
        <taxon>Picocystophyceae</taxon>
        <taxon>Picocystales</taxon>
        <taxon>Picocystaceae</taxon>
        <taxon>Picocystis</taxon>
    </lineage>
</organism>
<dbReference type="InterPro" id="IPR000048">
    <property type="entry name" value="IQ_motif_EF-hand-BS"/>
</dbReference>
<dbReference type="Pfam" id="PF00063">
    <property type="entry name" value="Myosin_head"/>
    <property type="match status" value="1"/>
</dbReference>
<dbReference type="GO" id="GO:0030048">
    <property type="term" value="P:actin filament-based movement"/>
    <property type="evidence" value="ECO:0007669"/>
    <property type="project" value="UniProtKB-ARBA"/>
</dbReference>
<dbReference type="PROSITE" id="PS50096">
    <property type="entry name" value="IQ"/>
    <property type="match status" value="4"/>
</dbReference>
<dbReference type="PROSITE" id="PS51456">
    <property type="entry name" value="MYOSIN_MOTOR"/>
    <property type="match status" value="1"/>
</dbReference>
<dbReference type="GO" id="GO:0016459">
    <property type="term" value="C:myosin complex"/>
    <property type="evidence" value="ECO:0007669"/>
    <property type="project" value="UniProtKB-KW"/>
</dbReference>
<dbReference type="SUPFAM" id="SSF52540">
    <property type="entry name" value="P-loop containing nucleoside triphosphate hydrolases"/>
    <property type="match status" value="1"/>
</dbReference>
<dbReference type="Pfam" id="PF00612">
    <property type="entry name" value="IQ"/>
    <property type="match status" value="3"/>
</dbReference>
<evidence type="ECO:0000256" key="7">
    <source>
        <dbReference type="PROSITE-ProRule" id="PRU00782"/>
    </source>
</evidence>
<protein>
    <recommendedName>
        <fullName evidence="13">Myosin motor domain-containing protein</fullName>
    </recommendedName>
</protein>
<keyword evidence="4 7" id="KW-0518">Myosin</keyword>
<evidence type="ECO:0000259" key="10">
    <source>
        <dbReference type="PROSITE" id="PS51126"/>
    </source>
</evidence>
<dbReference type="SMART" id="SM01132">
    <property type="entry name" value="DIL"/>
    <property type="match status" value="1"/>
</dbReference>
<keyword evidence="1 7" id="KW-0547">Nucleotide-binding</keyword>
<dbReference type="GO" id="GO:0000146">
    <property type="term" value="F:microfilament motor activity"/>
    <property type="evidence" value="ECO:0007669"/>
    <property type="project" value="TreeGrafter"/>
</dbReference>
<evidence type="ECO:0000256" key="4">
    <source>
        <dbReference type="ARBA" id="ARBA00023123"/>
    </source>
</evidence>
<dbReference type="GO" id="GO:0007015">
    <property type="term" value="P:actin filament organization"/>
    <property type="evidence" value="ECO:0007669"/>
    <property type="project" value="TreeGrafter"/>
</dbReference>
<dbReference type="InterPro" id="IPR001609">
    <property type="entry name" value="Myosin_head_motor_dom-like"/>
</dbReference>
<dbReference type="Pfam" id="PF01843">
    <property type="entry name" value="DIL"/>
    <property type="match status" value="1"/>
</dbReference>
<keyword evidence="6 7" id="KW-0009">Actin-binding</keyword>
<feature type="compositionally biased region" description="Polar residues" evidence="9">
    <location>
        <begin position="947"/>
        <end position="959"/>
    </location>
</feature>
<evidence type="ECO:0000259" key="11">
    <source>
        <dbReference type="PROSITE" id="PS51456"/>
    </source>
</evidence>
<dbReference type="PROSITE" id="PS51126">
    <property type="entry name" value="DILUTE"/>
    <property type="match status" value="1"/>
</dbReference>
<dbReference type="GO" id="GO:0005737">
    <property type="term" value="C:cytoplasm"/>
    <property type="evidence" value="ECO:0007669"/>
    <property type="project" value="TreeGrafter"/>
</dbReference>
<proteinExistence type="inferred from homology"/>
<evidence type="ECO:0000256" key="6">
    <source>
        <dbReference type="ARBA" id="ARBA00023203"/>
    </source>
</evidence>
<evidence type="ECO:0000256" key="1">
    <source>
        <dbReference type="ARBA" id="ARBA00022741"/>
    </source>
</evidence>
<dbReference type="Gene3D" id="1.10.10.820">
    <property type="match status" value="1"/>
</dbReference>
<dbReference type="PANTHER" id="PTHR13140">
    <property type="entry name" value="MYOSIN"/>
    <property type="match status" value="1"/>
</dbReference>
<dbReference type="SMART" id="SM00242">
    <property type="entry name" value="MYSc"/>
    <property type="match status" value="1"/>
</dbReference>
<reference evidence="12" key="1">
    <citation type="submission" date="2021-01" db="EMBL/GenBank/DDBJ databases">
        <authorList>
            <person name="Corre E."/>
            <person name="Pelletier E."/>
            <person name="Niang G."/>
            <person name="Scheremetjew M."/>
            <person name="Finn R."/>
            <person name="Kale V."/>
            <person name="Holt S."/>
            <person name="Cochrane G."/>
            <person name="Meng A."/>
            <person name="Brown T."/>
            <person name="Cohen L."/>
        </authorList>
    </citation>
    <scope>NUCLEOTIDE SEQUENCE</scope>
    <source>
        <strain evidence="12">CCMP1897</strain>
    </source>
</reference>
<gene>
    <name evidence="12" type="ORF">PSAL00342_LOCUS4472</name>
</gene>
<feature type="region of interest" description="Disordered" evidence="9">
    <location>
        <begin position="947"/>
        <end position="966"/>
    </location>
</feature>
<sequence>MAKDVGSTTVQERTLAMGTRVWVRVQAKSEGDPWRSGNVEHNLVAPGQMLVVLDETGEKIQVETSDVLPQNEEDVGADDLIQLDYIHEPGVLHNLRSRYQLDFIYTYCGPILVAVNPMRRVPLYGAPAMAMYAGALQGQVKPHVYAVAEQAFKNMMEDGQPQSILIAGESGAGKTESAKYVMQYLAQKGTKRRTGKPTRGEITYKTVEAQVLRSNPLLEAFGNAKTVRNDNSSRFGKYVELAFDQGGNIRGARIRTYLLERTRVVDLAKSERSYHIFYQLCAEASPTQREKYKLHGGARSFRYLSQSQTYHLSASSDAEQFLETMEAMEAMGIPEHKKDSLLRTVAAVLHLGNIAFVDSNDGMMEGAHLSDADAELHLGYAAELLGCSSHALFAALTQRVIEAHKEKIVKPLDTMAAIESRDSLAKTIYARLFDWLVGAINERLGSDDATGESHETKQRTISILDIYGFESFDQNSFEQLCINLANEKLQQQFNQQVFKREQEDYQNEGIDWSYIDFRDNQDVLDVIEAEPYGILSQIDEACRLPKTTHKDLCVSLYKHLKTHQRFEASDRRPDRFAINHYAGQVVYDSEHLLEKNKDYVVAEHTNLISQSSFDFLKEIFLLQESRPSTKSSFRLTSVGFQFKQQLNELMRALRKTQPHYIRCIKPNPQGEPGEFDSSYSLEQLRCGGVMEAVRIANQGFPARKYYLQFAARYGLLTPTSKFGPKMGWDEHAAKSITKNVLQATGVDGWQLGHTRVFLKAGCLAVLESAVNERWTEAALLIQACWRSYKTKQWYLKVRRLTIRLQAGARALAARKKLQQLRTEKAVLSIQTYWRMLLDRRAFIRYKQDQSAIHIQSFVRMWLARQRYLKETEAGKRALERLRREEAAIVLQKYARKRLAILRASKRKAKLQYVSRLEEENRQLKASVTELEILLEEKETDLTAIRSMSGSMPLSPSTKASEWKALPPEELSRSPVLAGPTVLSTQQLEQEVEAKEQLILELQTALTNQAREHEQLEKDRHLNQAELSTVRTQLEQREVEKESLLSRVKTLEEKMSTEEEVKQRMVSLQEENAANESKVLKLLMELDRVGTALEESRVAGQEERARIQELLTQLEQESQNVDHWRATATDYEVKLADALCRLDILQNQVLEAKTPSSASAKKSASRPKSAANFVHRSEVDRFVRAAFSRNAEIIYLEHSGLKDMPKLSTGGSSRALAKVVLGVPYSAWLIANCLYTWSCRATKPVLPATGGFYDGTDEWLSVDGALNVVTSRVRRVASSGMLETQAYWLSVSISLEAFLAHRYTSSEESHTRRHLSSCRQLIRTLIARLAHLILTTVKSGLEPHLVACSQAKLDVENHGKAAVLNALPPSSYKSEAAPLDGEEDLLANPWKHVVSNLSTTLGIFQGKMVPPATVRYFFLRMFRFIDAELLNTLLMRRECCSTRNARSISAGIMMIEEWAKQEGEGWCGNEREISASLCHIEEAAHFLQVHKEDLSRAHRQGVHPGEFLGRVCPALTLTQVVQLTAHHHDDWLAPRSTSHATVALLADLRKAITAQQSGGKAECLLFDVEERLFGNISDKEDEFPEPIQFSSKVILGKYGDIESECASKAVPENFANVLVQTACI</sequence>
<dbReference type="FunFam" id="1.10.10.820:FF:000001">
    <property type="entry name" value="Myosin heavy chain"/>
    <property type="match status" value="1"/>
</dbReference>
<evidence type="ECO:0000256" key="8">
    <source>
        <dbReference type="SAM" id="Coils"/>
    </source>
</evidence>
<evidence type="ECO:0000313" key="12">
    <source>
        <dbReference type="EMBL" id="CAE0610637.1"/>
    </source>
</evidence>
<dbReference type="GO" id="GO:0051015">
    <property type="term" value="F:actin filament binding"/>
    <property type="evidence" value="ECO:0007669"/>
    <property type="project" value="TreeGrafter"/>
</dbReference>
<keyword evidence="2 7" id="KW-0067">ATP-binding</keyword>
<dbReference type="SMART" id="SM00015">
    <property type="entry name" value="IQ"/>
    <property type="match status" value="5"/>
</dbReference>
<keyword evidence="3 8" id="KW-0175">Coiled coil</keyword>
<dbReference type="Gene3D" id="1.20.120.720">
    <property type="entry name" value="Myosin VI head, motor domain, U50 subdomain"/>
    <property type="match status" value="1"/>
</dbReference>
<dbReference type="InterPro" id="IPR036961">
    <property type="entry name" value="Kinesin_motor_dom_sf"/>
</dbReference>
<feature type="coiled-coil region" evidence="8">
    <location>
        <begin position="913"/>
        <end position="940"/>
    </location>
</feature>
<dbReference type="EMBL" id="HBIS01004949">
    <property type="protein sequence ID" value="CAE0610637.1"/>
    <property type="molecule type" value="Transcribed_RNA"/>
</dbReference>
<comment type="similarity">
    <text evidence="7">Belongs to the TRAFAC class myosin-kinesin ATPase superfamily. Myosin family.</text>
</comment>
<evidence type="ECO:0000256" key="3">
    <source>
        <dbReference type="ARBA" id="ARBA00023054"/>
    </source>
</evidence>
<dbReference type="PRINTS" id="PR00193">
    <property type="entry name" value="MYOSINHEAVY"/>
</dbReference>
<dbReference type="InterPro" id="IPR027417">
    <property type="entry name" value="P-loop_NTPase"/>
</dbReference>
<dbReference type="GO" id="GO:0016020">
    <property type="term" value="C:membrane"/>
    <property type="evidence" value="ECO:0007669"/>
    <property type="project" value="TreeGrafter"/>
</dbReference>
<feature type="domain" description="Dilute" evidence="10">
    <location>
        <begin position="1266"/>
        <end position="1553"/>
    </location>
</feature>
<evidence type="ECO:0008006" key="13">
    <source>
        <dbReference type="Google" id="ProtNLM"/>
    </source>
</evidence>
<evidence type="ECO:0000256" key="9">
    <source>
        <dbReference type="SAM" id="MobiDB-lite"/>
    </source>
</evidence>
<dbReference type="Gene3D" id="3.40.850.10">
    <property type="entry name" value="Kinesin motor domain"/>
    <property type="match status" value="1"/>
</dbReference>
<keyword evidence="5 7" id="KW-0505">Motor protein</keyword>
<evidence type="ECO:0000256" key="2">
    <source>
        <dbReference type="ARBA" id="ARBA00022840"/>
    </source>
</evidence>
<dbReference type="Gene3D" id="6.20.240.20">
    <property type="match status" value="1"/>
</dbReference>
<feature type="domain" description="Myosin motor" evidence="11">
    <location>
        <begin position="75"/>
        <end position="771"/>
    </location>
</feature>
<feature type="binding site" evidence="7">
    <location>
        <begin position="168"/>
        <end position="175"/>
    </location>
    <ligand>
        <name>ATP</name>
        <dbReference type="ChEBI" id="CHEBI:30616"/>
    </ligand>
</feature>
<name>A0A7S3XE98_9CHLO</name>
<accession>A0A7S3XE98</accession>
<dbReference type="GO" id="GO:0005524">
    <property type="term" value="F:ATP binding"/>
    <property type="evidence" value="ECO:0007669"/>
    <property type="project" value="UniProtKB-UniRule"/>
</dbReference>
<dbReference type="InterPro" id="IPR002710">
    <property type="entry name" value="Dilute_dom"/>
</dbReference>
<dbReference type="Gene3D" id="1.20.58.530">
    <property type="match status" value="1"/>
</dbReference>